<dbReference type="OrthoDB" id="9796171at2"/>
<dbReference type="InterPro" id="IPR000182">
    <property type="entry name" value="GNAT_dom"/>
</dbReference>
<dbReference type="AlphaFoldDB" id="A0A127Q3Z0"/>
<accession>A0A127Q3Z0</accession>
<dbReference type="PROSITE" id="PS51186">
    <property type="entry name" value="GNAT"/>
    <property type="match status" value="1"/>
</dbReference>
<dbReference type="InterPro" id="IPR016181">
    <property type="entry name" value="Acyl_CoA_acyltransferase"/>
</dbReference>
<organism evidence="2 3">
    <name type="scientific">Collimonas pratensis</name>
    <dbReference type="NCBI Taxonomy" id="279113"/>
    <lineage>
        <taxon>Bacteria</taxon>
        <taxon>Pseudomonadati</taxon>
        <taxon>Pseudomonadota</taxon>
        <taxon>Betaproteobacteria</taxon>
        <taxon>Burkholderiales</taxon>
        <taxon>Oxalobacteraceae</taxon>
        <taxon>Collimonas</taxon>
    </lineage>
</organism>
<dbReference type="InterPro" id="IPR039143">
    <property type="entry name" value="GNPNAT1-like"/>
</dbReference>
<dbReference type="Gene3D" id="3.40.630.30">
    <property type="match status" value="1"/>
</dbReference>
<proteinExistence type="predicted"/>
<feature type="domain" description="N-acetyltransferase" evidence="1">
    <location>
        <begin position="5"/>
        <end position="141"/>
    </location>
</feature>
<dbReference type="PANTHER" id="PTHR13355">
    <property type="entry name" value="GLUCOSAMINE 6-PHOSPHATE N-ACETYLTRANSFERASE"/>
    <property type="match status" value="1"/>
</dbReference>
<reference evidence="2 3" key="1">
    <citation type="submission" date="2015-11" db="EMBL/GenBank/DDBJ databases">
        <title>Exploring the genomic traits of fungus-feeding bacterial genus Collimonas.</title>
        <authorList>
            <person name="Song C."/>
            <person name="Schmidt R."/>
            <person name="de Jager V."/>
            <person name="Krzyzanowska D."/>
            <person name="Jongedijk E."/>
            <person name="Cankar K."/>
            <person name="Beekwilder J."/>
            <person name="van Veen A."/>
            <person name="de Boer W."/>
            <person name="van Veen J.A."/>
            <person name="Garbeva P."/>
        </authorList>
    </citation>
    <scope>NUCLEOTIDE SEQUENCE [LARGE SCALE GENOMIC DNA]</scope>
    <source>
        <strain evidence="2 3">Ter91</strain>
    </source>
</reference>
<evidence type="ECO:0000313" key="2">
    <source>
        <dbReference type="EMBL" id="AMP04731.1"/>
    </source>
</evidence>
<dbReference type="STRING" id="279113.CPter91_2369"/>
<dbReference type="PATRIC" id="fig|279113.9.peg.2341"/>
<dbReference type="Proteomes" id="UP000074561">
    <property type="component" value="Chromosome"/>
</dbReference>
<dbReference type="RefSeq" id="WP_061940129.1">
    <property type="nucleotide sequence ID" value="NZ_CP013234.1"/>
</dbReference>
<gene>
    <name evidence="2" type="ORF">CPter91_2369</name>
</gene>
<evidence type="ECO:0000259" key="1">
    <source>
        <dbReference type="PROSITE" id="PS51186"/>
    </source>
</evidence>
<name>A0A127Q3Z0_9BURK</name>
<sequence>MKFHLTVDNWAVQKADARAVRFDVFVIEQNIPVELEWDDMDEHCVHAVAHDESGYAVGTGRLLPDGHIGRMAVRAAGRGQGIGAAILQALMAQARQRGDREVVLNAQTQAEAFYGRHGFVRDGEEYYEAGIAHVCMRHVFA</sequence>
<evidence type="ECO:0000313" key="3">
    <source>
        <dbReference type="Proteomes" id="UP000074561"/>
    </source>
</evidence>
<dbReference type="GO" id="GO:0004343">
    <property type="term" value="F:glucosamine 6-phosphate N-acetyltransferase activity"/>
    <property type="evidence" value="ECO:0007669"/>
    <property type="project" value="TreeGrafter"/>
</dbReference>
<keyword evidence="2" id="KW-0808">Transferase</keyword>
<dbReference type="EMBL" id="CP013234">
    <property type="protein sequence ID" value="AMP04731.1"/>
    <property type="molecule type" value="Genomic_DNA"/>
</dbReference>
<dbReference type="KEGG" id="cpra:CPter91_2369"/>
<dbReference type="CDD" id="cd04301">
    <property type="entry name" value="NAT_SF"/>
    <property type="match status" value="1"/>
</dbReference>
<dbReference type="SUPFAM" id="SSF55729">
    <property type="entry name" value="Acyl-CoA N-acyltransferases (Nat)"/>
    <property type="match status" value="1"/>
</dbReference>
<dbReference type="PANTHER" id="PTHR13355:SF11">
    <property type="entry name" value="GLUCOSAMINE 6-PHOSPHATE N-ACETYLTRANSFERASE"/>
    <property type="match status" value="1"/>
</dbReference>
<dbReference type="Pfam" id="PF13673">
    <property type="entry name" value="Acetyltransf_10"/>
    <property type="match status" value="1"/>
</dbReference>
<protein>
    <submittedName>
        <fullName evidence="2">Acetyltransferase family protein</fullName>
    </submittedName>
</protein>